<sequence>MEGHGVDSSPTELMRRTGACCFIFSTAIRHHKLIVRAVGGPFQHFVGQHPCAARDISLIVLVA</sequence>
<protein>
    <submittedName>
        <fullName evidence="1">Uncharacterized protein</fullName>
    </submittedName>
</protein>
<dbReference type="AlphaFoldDB" id="A0A382MZI3"/>
<gene>
    <name evidence="1" type="ORF">METZ01_LOCUS306794</name>
</gene>
<reference evidence="1" key="1">
    <citation type="submission" date="2018-05" db="EMBL/GenBank/DDBJ databases">
        <authorList>
            <person name="Lanie J.A."/>
            <person name="Ng W.-L."/>
            <person name="Kazmierczak K.M."/>
            <person name="Andrzejewski T.M."/>
            <person name="Davidsen T.M."/>
            <person name="Wayne K.J."/>
            <person name="Tettelin H."/>
            <person name="Glass J.I."/>
            <person name="Rusch D."/>
            <person name="Podicherti R."/>
            <person name="Tsui H.-C.T."/>
            <person name="Winkler M.E."/>
        </authorList>
    </citation>
    <scope>NUCLEOTIDE SEQUENCE</scope>
</reference>
<accession>A0A382MZI3</accession>
<organism evidence="1">
    <name type="scientific">marine metagenome</name>
    <dbReference type="NCBI Taxonomy" id="408172"/>
    <lineage>
        <taxon>unclassified sequences</taxon>
        <taxon>metagenomes</taxon>
        <taxon>ecological metagenomes</taxon>
    </lineage>
</organism>
<name>A0A382MZI3_9ZZZZ</name>
<feature type="non-terminal residue" evidence="1">
    <location>
        <position position="63"/>
    </location>
</feature>
<proteinExistence type="predicted"/>
<dbReference type="EMBL" id="UINC01096775">
    <property type="protein sequence ID" value="SVC53940.1"/>
    <property type="molecule type" value="Genomic_DNA"/>
</dbReference>
<evidence type="ECO:0000313" key="1">
    <source>
        <dbReference type="EMBL" id="SVC53940.1"/>
    </source>
</evidence>